<reference evidence="2 3" key="1">
    <citation type="submission" date="2015-10" db="EMBL/GenBank/DDBJ databases">
        <title>Genome sequencing of Penicillium freii.</title>
        <authorList>
            <person name="Nguyen H.D."/>
            <person name="Visagie C.M."/>
            <person name="Seifert K.A."/>
        </authorList>
    </citation>
    <scope>NUCLEOTIDE SEQUENCE [LARGE SCALE GENOMIC DNA]</scope>
    <source>
        <strain evidence="2 3">DAOM 242723</strain>
    </source>
</reference>
<dbReference type="Proteomes" id="UP000055045">
    <property type="component" value="Unassembled WGS sequence"/>
</dbReference>
<feature type="transmembrane region" description="Helical" evidence="1">
    <location>
        <begin position="28"/>
        <end position="54"/>
    </location>
</feature>
<organism evidence="2 3">
    <name type="scientific">Penicillium freii</name>
    <dbReference type="NCBI Taxonomy" id="48697"/>
    <lineage>
        <taxon>Eukaryota</taxon>
        <taxon>Fungi</taxon>
        <taxon>Dikarya</taxon>
        <taxon>Ascomycota</taxon>
        <taxon>Pezizomycotina</taxon>
        <taxon>Eurotiomycetes</taxon>
        <taxon>Eurotiomycetidae</taxon>
        <taxon>Eurotiales</taxon>
        <taxon>Aspergillaceae</taxon>
        <taxon>Penicillium</taxon>
    </lineage>
</organism>
<dbReference type="EMBL" id="LLXE01000051">
    <property type="protein sequence ID" value="KUM64322.1"/>
    <property type="molecule type" value="Genomic_DNA"/>
</dbReference>
<evidence type="ECO:0000256" key="1">
    <source>
        <dbReference type="SAM" id="Phobius"/>
    </source>
</evidence>
<dbReference type="OrthoDB" id="4311686at2759"/>
<evidence type="ECO:0000313" key="2">
    <source>
        <dbReference type="EMBL" id="KUM64322.1"/>
    </source>
</evidence>
<keyword evidence="1" id="KW-1133">Transmembrane helix</keyword>
<keyword evidence="1" id="KW-0472">Membrane</keyword>
<comment type="caution">
    <text evidence="2">The sequence shown here is derived from an EMBL/GenBank/DDBJ whole genome shotgun (WGS) entry which is preliminary data.</text>
</comment>
<proteinExistence type="predicted"/>
<sequence length="177" mass="19919">MLPTLLTVFRRDCNGDETMSSCTKPTSAAVTIGIPAAITGVLLLTAIIVLIVLYHKRHRRDDLEDLEDHKRSSGFYARYATQRFGTEGAPPSNGRPYASESRRSSGESIFDFKQDHGPYHLAQFQSPEVPKPVATRVPAGRGDFFDLRYFKYSSYGLASEVLILCQRFFMSFERSEP</sequence>
<keyword evidence="1" id="KW-0812">Transmembrane</keyword>
<dbReference type="AlphaFoldDB" id="A0A101MPG6"/>
<protein>
    <submittedName>
        <fullName evidence="2">Uncharacterized protein</fullName>
    </submittedName>
</protein>
<gene>
    <name evidence="2" type="ORF">ACN42_g2761</name>
</gene>
<accession>A0A101MPG6</accession>
<keyword evidence="3" id="KW-1185">Reference proteome</keyword>
<name>A0A101MPG6_PENFR</name>
<evidence type="ECO:0000313" key="3">
    <source>
        <dbReference type="Proteomes" id="UP000055045"/>
    </source>
</evidence>